<comment type="caution">
    <text evidence="8">The sequence shown here is derived from an EMBL/GenBank/DDBJ whole genome shotgun (WGS) entry which is preliminary data.</text>
</comment>
<dbReference type="AlphaFoldDB" id="A0A9Q0FWD1"/>
<keyword evidence="4" id="KW-0560">Oxidoreductase</keyword>
<feature type="region of interest" description="Disordered" evidence="6">
    <location>
        <begin position="454"/>
        <end position="476"/>
    </location>
</feature>
<dbReference type="Pfam" id="PF03171">
    <property type="entry name" value="2OG-FeII_Oxy"/>
    <property type="match status" value="3"/>
</dbReference>
<accession>A0A9Q0FWD1</accession>
<feature type="domain" description="Fe2OG dioxygenase" evidence="7">
    <location>
        <begin position="286"/>
        <end position="385"/>
    </location>
</feature>
<comment type="cofactor">
    <cofactor evidence="1">
        <name>Fe cation</name>
        <dbReference type="ChEBI" id="CHEBI:24875"/>
    </cofactor>
</comment>
<evidence type="ECO:0000259" key="7">
    <source>
        <dbReference type="PROSITE" id="PS51471"/>
    </source>
</evidence>
<reference evidence="8" key="2">
    <citation type="journal article" date="2023" name="Plants (Basel)">
        <title>Annotation of the Turnera subulata (Passifloraceae) Draft Genome Reveals the S-Locus Evolved after the Divergence of Turneroideae from Passifloroideae in a Stepwise Manner.</title>
        <authorList>
            <person name="Henning P.M."/>
            <person name="Roalson E.H."/>
            <person name="Mir W."/>
            <person name="McCubbin A.G."/>
            <person name="Shore J.S."/>
        </authorList>
    </citation>
    <scope>NUCLEOTIDE SEQUENCE</scope>
    <source>
        <strain evidence="8">F60SS</strain>
    </source>
</reference>
<feature type="domain" description="Fe2OG dioxygenase" evidence="7">
    <location>
        <begin position="655"/>
        <end position="760"/>
    </location>
</feature>
<dbReference type="PROSITE" id="PS51471">
    <property type="entry name" value="FE2OG_OXY"/>
    <property type="match status" value="3"/>
</dbReference>
<evidence type="ECO:0000256" key="2">
    <source>
        <dbReference type="ARBA" id="ARBA00008056"/>
    </source>
</evidence>
<reference evidence="8" key="1">
    <citation type="submission" date="2022-02" db="EMBL/GenBank/DDBJ databases">
        <authorList>
            <person name="Henning P.M."/>
            <person name="McCubbin A.G."/>
            <person name="Shore J.S."/>
        </authorList>
    </citation>
    <scope>NUCLEOTIDE SEQUENCE</scope>
    <source>
        <strain evidence="8">F60SS</strain>
        <tissue evidence="8">Leaves</tissue>
    </source>
</reference>
<evidence type="ECO:0000313" key="9">
    <source>
        <dbReference type="Proteomes" id="UP001141552"/>
    </source>
</evidence>
<keyword evidence="5" id="KW-0408">Iron</keyword>
<organism evidence="8 9">
    <name type="scientific">Turnera subulata</name>
    <dbReference type="NCBI Taxonomy" id="218843"/>
    <lineage>
        <taxon>Eukaryota</taxon>
        <taxon>Viridiplantae</taxon>
        <taxon>Streptophyta</taxon>
        <taxon>Embryophyta</taxon>
        <taxon>Tracheophyta</taxon>
        <taxon>Spermatophyta</taxon>
        <taxon>Magnoliopsida</taxon>
        <taxon>eudicotyledons</taxon>
        <taxon>Gunneridae</taxon>
        <taxon>Pentapetalae</taxon>
        <taxon>rosids</taxon>
        <taxon>fabids</taxon>
        <taxon>Malpighiales</taxon>
        <taxon>Passifloraceae</taxon>
        <taxon>Turnera</taxon>
    </lineage>
</organism>
<dbReference type="EMBL" id="JAKUCV010003471">
    <property type="protein sequence ID" value="KAJ4838811.1"/>
    <property type="molecule type" value="Genomic_DNA"/>
</dbReference>
<evidence type="ECO:0000256" key="3">
    <source>
        <dbReference type="ARBA" id="ARBA00022723"/>
    </source>
</evidence>
<proteinExistence type="inferred from homology"/>
<dbReference type="GO" id="GO:0051213">
    <property type="term" value="F:dioxygenase activity"/>
    <property type="evidence" value="ECO:0007669"/>
    <property type="project" value="UniProtKB-ARBA"/>
</dbReference>
<evidence type="ECO:0000256" key="5">
    <source>
        <dbReference type="ARBA" id="ARBA00023004"/>
    </source>
</evidence>
<comment type="similarity">
    <text evidence="2">Belongs to the iron/ascorbate-dependent oxidoreductase family.</text>
</comment>
<name>A0A9Q0FWD1_9ROSI</name>
<dbReference type="InterPro" id="IPR044861">
    <property type="entry name" value="IPNS-like_FE2OG_OXY"/>
</dbReference>
<dbReference type="InterPro" id="IPR027443">
    <property type="entry name" value="IPNS-like_sf"/>
</dbReference>
<feature type="domain" description="Fe2OG dioxygenase" evidence="7">
    <location>
        <begin position="1000"/>
        <end position="1105"/>
    </location>
</feature>
<dbReference type="InterPro" id="IPR005123">
    <property type="entry name" value="Oxoglu/Fe-dep_dioxygenase_dom"/>
</dbReference>
<dbReference type="Gene3D" id="2.60.120.330">
    <property type="entry name" value="B-lactam Antibiotic, Isopenicillin N Synthase, Chain"/>
    <property type="match status" value="3"/>
</dbReference>
<evidence type="ECO:0000256" key="1">
    <source>
        <dbReference type="ARBA" id="ARBA00001962"/>
    </source>
</evidence>
<dbReference type="PANTHER" id="PTHR10209">
    <property type="entry name" value="OXIDOREDUCTASE, 2OG-FE II OXYGENASE FAMILY PROTEIN"/>
    <property type="match status" value="1"/>
</dbReference>
<evidence type="ECO:0000256" key="4">
    <source>
        <dbReference type="ARBA" id="ARBA00023002"/>
    </source>
</evidence>
<gene>
    <name evidence="8" type="ORF">Tsubulata_011260</name>
</gene>
<feature type="compositionally biased region" description="Basic and acidic residues" evidence="6">
    <location>
        <begin position="454"/>
        <end position="474"/>
    </location>
</feature>
<dbReference type="FunFam" id="2.60.120.330:FF:000005">
    <property type="entry name" value="1-aminocyclopropane-1-carboxylate oxidase homolog 1"/>
    <property type="match status" value="3"/>
</dbReference>
<dbReference type="InterPro" id="IPR026992">
    <property type="entry name" value="DIOX_N"/>
</dbReference>
<keyword evidence="3" id="KW-0479">Metal-binding</keyword>
<keyword evidence="9" id="KW-1185">Reference proteome</keyword>
<dbReference type="SUPFAM" id="SSF51197">
    <property type="entry name" value="Clavaminate synthase-like"/>
    <property type="match status" value="3"/>
</dbReference>
<evidence type="ECO:0000256" key="6">
    <source>
        <dbReference type="SAM" id="MobiDB-lite"/>
    </source>
</evidence>
<dbReference type="Proteomes" id="UP001141552">
    <property type="component" value="Unassembled WGS sequence"/>
</dbReference>
<dbReference type="GO" id="GO:0046872">
    <property type="term" value="F:metal ion binding"/>
    <property type="evidence" value="ECO:0007669"/>
    <property type="project" value="UniProtKB-KW"/>
</dbReference>
<sequence length="1140" mass="129046">MEGSSRAVAHTSLSLYQEFVRDEDNTAPAGRRWRAGRVSSKPSDEAFVLFIGRRIAKSHQAELAKKMENKQTTPVLAENGSNYDREKAIKAFDETKTGVKGLVDAGIQKLPQFFVIEETQVISPDQTTPAQFEIPVIDIGGINGDTVQHKRIIEEIRNASETWGFFQIVNHGVSTHVMEEMIEGVRNFNEEANEVKMEYYSRDEAKKVRYNSNYHLYRAKYVYWRDTLYFSIAPDPPKPEEFPVSCREIAIEYSKHVQRLGLTLFELLSEALGLKTDHFNEMECSKGLNILCHYYPACPEPNRTLGANAHKDPSFITILQQDHIGGLQVLYQNQWIDVPPVPGAFVVNIGDLLQLVSNEKFKSATHRVLANQIGPRISVASFFSTQFLVNDRLYGPIKELLSDENPPLYRDIKLREYASHFLSIVAKDSTTALHHFRLMFTWGRYEMEKMELDVPQEESKYDTEKDKKSSDESKAGVNGLAGAGIVMKGEPQREAHLLATPLLSPTQVQIPVIDIQLRGKNAVERKGMVEQIRYAAETWGFFQVVNHGVGTDVMEQMMEGVKRFHEQPKEVKMEYYSRHQDAKVRCTSNLDLSTAKNWRDSLYVFMEPAPLDPKEIPASCREIVIKYSACLKELGVTLLGLLSEALGLEPSYLIDIECAKGHNIACHYYPACPQPNLAMGTSPHKDPSFITILMQNHIGGFQVFYQNQWVDIPPIPGGFVVNIGDLLQLISNDKFKSLEHRVLAMPVGPRISVAVFFSTITHPTNKVYGPIKGLLSDENPPIYKDVTVADYFLHYRLDVPHQEPKYDTEKEMKSSDESKAGVNRLAGAGIVMKGEPQREAHLLATPLLIPTQVQIPVIDIQFIGKDAVERKGIVEQIRYAAETWGFFQVVNHGVGRDVMEEMMEGVKRFHEQPKEEKMEYYSRPQDAKVRCTSNMDLSKPKNWRDTLYVFMEPHPLDPMEIPASCREIAIKFSARVKELGLTLLRLLSEALGLEPSYLIDIDCAKGHNIACHYYPACPQPNLAMGTSPHKDPSFITILMQNHIGGFQVFYQNQWVDIPPIPEGFVVNIGDLLQLISNDNFKSLEHRVQAMPVGPRISVAVFFTTITHPTNRVYGPIKDLLSDENPPIYKDVTVADYTLHY</sequence>
<dbReference type="OrthoDB" id="288590at2759"/>
<dbReference type="PANTHER" id="PTHR10209:SF884">
    <property type="entry name" value="1-AMINOCYCLOPROPANE-1-CARBOXYLATE OXIDASE HOMOLOG 1-LIKE"/>
    <property type="match status" value="1"/>
</dbReference>
<evidence type="ECO:0000313" key="8">
    <source>
        <dbReference type="EMBL" id="KAJ4838811.1"/>
    </source>
</evidence>
<dbReference type="Pfam" id="PF14226">
    <property type="entry name" value="DIOX_N"/>
    <property type="match status" value="3"/>
</dbReference>
<protein>
    <recommendedName>
        <fullName evidence="7">Fe2OG dioxygenase domain-containing protein</fullName>
    </recommendedName>
</protein>
<feature type="non-terminal residue" evidence="8">
    <location>
        <position position="1140"/>
    </location>
</feature>